<dbReference type="Proteomes" id="UP000183567">
    <property type="component" value="Unassembled WGS sequence"/>
</dbReference>
<reference evidence="1 2" key="1">
    <citation type="submission" date="2016-03" db="EMBL/GenBank/DDBJ databases">
        <title>Comparative genomics of the ectomycorrhizal sister species Rhizopogon vinicolor and Rhizopogon vesiculosus (Basidiomycota: Boletales) reveals a divergence of the mating type B locus.</title>
        <authorList>
            <person name="Mujic A.B."/>
            <person name="Kuo A."/>
            <person name="Tritt A."/>
            <person name="Lipzen A."/>
            <person name="Chen C."/>
            <person name="Johnson J."/>
            <person name="Sharma A."/>
            <person name="Barry K."/>
            <person name="Grigoriev I.V."/>
            <person name="Spatafora J.W."/>
        </authorList>
    </citation>
    <scope>NUCLEOTIDE SEQUENCE [LARGE SCALE GENOMIC DNA]</scope>
    <source>
        <strain evidence="1 2">AM-OR11-056</strain>
    </source>
</reference>
<organism evidence="1 2">
    <name type="scientific">Rhizopogon vesiculosus</name>
    <dbReference type="NCBI Taxonomy" id="180088"/>
    <lineage>
        <taxon>Eukaryota</taxon>
        <taxon>Fungi</taxon>
        <taxon>Dikarya</taxon>
        <taxon>Basidiomycota</taxon>
        <taxon>Agaricomycotina</taxon>
        <taxon>Agaricomycetes</taxon>
        <taxon>Agaricomycetidae</taxon>
        <taxon>Boletales</taxon>
        <taxon>Suillineae</taxon>
        <taxon>Rhizopogonaceae</taxon>
        <taxon>Rhizopogon</taxon>
    </lineage>
</organism>
<keyword evidence="2" id="KW-1185">Reference proteome</keyword>
<evidence type="ECO:0000313" key="1">
    <source>
        <dbReference type="EMBL" id="OJA12446.1"/>
    </source>
</evidence>
<gene>
    <name evidence="1" type="ORF">AZE42_14172</name>
</gene>
<evidence type="ECO:0000313" key="2">
    <source>
        <dbReference type="Proteomes" id="UP000183567"/>
    </source>
</evidence>
<protein>
    <submittedName>
        <fullName evidence="1">Uncharacterized protein</fullName>
    </submittedName>
</protein>
<sequence>MLFHHRAYDKGTCFGANDYSASWLRTSSRSPSMRSSLTPIPVGCLHDSG</sequence>
<name>A0A1J8PTA4_9AGAM</name>
<comment type="caution">
    <text evidence="1">The sequence shown here is derived from an EMBL/GenBank/DDBJ whole genome shotgun (WGS) entry which is preliminary data.</text>
</comment>
<dbReference type="EMBL" id="LVVM01004663">
    <property type="protein sequence ID" value="OJA12446.1"/>
    <property type="molecule type" value="Genomic_DNA"/>
</dbReference>
<accession>A0A1J8PTA4</accession>
<dbReference type="AlphaFoldDB" id="A0A1J8PTA4"/>
<proteinExistence type="predicted"/>